<evidence type="ECO:0000256" key="2">
    <source>
        <dbReference type="SAM" id="SignalP"/>
    </source>
</evidence>
<gene>
    <name evidence="4" type="ORF">TsocGM_18470</name>
</gene>
<dbReference type="EMBL" id="RYZH01000040">
    <property type="protein sequence ID" value="RUL85362.1"/>
    <property type="molecule type" value="Genomic_DNA"/>
</dbReference>
<keyword evidence="2" id="KW-0732">Signal</keyword>
<dbReference type="Gene3D" id="3.40.710.10">
    <property type="entry name" value="DD-peptidase/beta-lactamase superfamily"/>
    <property type="match status" value="1"/>
</dbReference>
<name>A0A432MFZ8_9BACT</name>
<dbReference type="InterPro" id="IPR012338">
    <property type="entry name" value="Beta-lactam/transpept-like"/>
</dbReference>
<dbReference type="Proteomes" id="UP000280296">
    <property type="component" value="Unassembled WGS sequence"/>
</dbReference>
<dbReference type="PANTHER" id="PTHR46825:SF9">
    <property type="entry name" value="BETA-LACTAMASE-RELATED DOMAIN-CONTAINING PROTEIN"/>
    <property type="match status" value="1"/>
</dbReference>
<sequence length="516" mass="55393">MPFSRVRLLVLGSALLATAPVRGVDIPAPPEFAEPRAFIEAQVAEGRSPSVAVAVVRDGEVVWAEGFGVANLEAGTAASADSIYWLASVSKPITATGLMVLVDRGLVDLDAPANRYLPGETLRAPLGSADAMTVRRLANHTSGLPLHYQFFYDGHRPPPMDETIRRYGFASKPPGSAWEYSNLGFGILGYITEVVSGTPWPEFMEREVFDPIGMTRTSNRVRPGLEADAAVPYTRDVGGRFVPVGHYDFDHPGASTIWSSANDLSRFALLHLNGGALDGVRLLSEEAARKMRELTGRRSPDSGTGIGWAVGTDIGRRVLSHSGGMPGVSTYVKLYPDDQAAVIVLRNGDGFDVTGAIADRITDALDLGPGEPPPPPDPTGQEAPDPTEGAPDDWIGSWAGLLADPDRGDLPVRLEVEAPDSARVAFGSEPPRRLVSLSVEGDRLVGHVVGTFRTQPYYHGPTTIEFHLDRRGDRLTGVARAFALGYFALPYWVDLSRQEDASGDDEPDGSDQPPPR</sequence>
<dbReference type="GO" id="GO:0016787">
    <property type="term" value="F:hydrolase activity"/>
    <property type="evidence" value="ECO:0007669"/>
    <property type="project" value="UniProtKB-KW"/>
</dbReference>
<accession>A0A432MFZ8</accession>
<keyword evidence="5" id="KW-1185">Reference proteome</keyword>
<organism evidence="4 5">
    <name type="scientific">Tautonia sociabilis</name>
    <dbReference type="NCBI Taxonomy" id="2080755"/>
    <lineage>
        <taxon>Bacteria</taxon>
        <taxon>Pseudomonadati</taxon>
        <taxon>Planctomycetota</taxon>
        <taxon>Planctomycetia</taxon>
        <taxon>Isosphaerales</taxon>
        <taxon>Isosphaeraceae</taxon>
        <taxon>Tautonia</taxon>
    </lineage>
</organism>
<feature type="signal peptide" evidence="2">
    <location>
        <begin position="1"/>
        <end position="23"/>
    </location>
</feature>
<dbReference type="OrthoDB" id="846150at2"/>
<dbReference type="Pfam" id="PF00144">
    <property type="entry name" value="Beta-lactamase"/>
    <property type="match status" value="1"/>
</dbReference>
<reference evidence="4 5" key="1">
    <citation type="submission" date="2018-12" db="EMBL/GenBank/DDBJ databases">
        <authorList>
            <person name="Toschakov S.V."/>
        </authorList>
    </citation>
    <scope>NUCLEOTIDE SEQUENCE [LARGE SCALE GENOMIC DNA]</scope>
    <source>
        <strain evidence="4 5">GM2012</strain>
    </source>
</reference>
<comment type="caution">
    <text evidence="4">The sequence shown here is derived from an EMBL/GenBank/DDBJ whole genome shotgun (WGS) entry which is preliminary data.</text>
</comment>
<evidence type="ECO:0000259" key="3">
    <source>
        <dbReference type="Pfam" id="PF00144"/>
    </source>
</evidence>
<protein>
    <submittedName>
        <fullName evidence="4">Class A beta-lactamase-related serine hydrolase</fullName>
    </submittedName>
</protein>
<feature type="region of interest" description="Disordered" evidence="1">
    <location>
        <begin position="364"/>
        <end position="393"/>
    </location>
</feature>
<feature type="domain" description="Beta-lactamase-related" evidence="3">
    <location>
        <begin position="36"/>
        <end position="356"/>
    </location>
</feature>
<proteinExistence type="predicted"/>
<dbReference type="AlphaFoldDB" id="A0A432MFZ8"/>
<evidence type="ECO:0000313" key="5">
    <source>
        <dbReference type="Proteomes" id="UP000280296"/>
    </source>
</evidence>
<evidence type="ECO:0000256" key="1">
    <source>
        <dbReference type="SAM" id="MobiDB-lite"/>
    </source>
</evidence>
<dbReference type="InterPro" id="IPR050491">
    <property type="entry name" value="AmpC-like"/>
</dbReference>
<dbReference type="InterPro" id="IPR001466">
    <property type="entry name" value="Beta-lactam-related"/>
</dbReference>
<evidence type="ECO:0000313" key="4">
    <source>
        <dbReference type="EMBL" id="RUL85362.1"/>
    </source>
</evidence>
<reference evidence="4 5" key="2">
    <citation type="submission" date="2019-01" db="EMBL/GenBank/DDBJ databases">
        <title>Tautonia sociabilis, a novel thermotolerant planctomycete of Isosphaeraceae family, isolated from a 4000 m deep subterranean habitat.</title>
        <authorList>
            <person name="Kovaleva O.L."/>
            <person name="Elcheninov A.G."/>
            <person name="Van Heerden E."/>
            <person name="Toshchakov S.V."/>
            <person name="Novikov A."/>
            <person name="Bonch-Osmolovskaya E.A."/>
            <person name="Kublanov I.V."/>
        </authorList>
    </citation>
    <scope>NUCLEOTIDE SEQUENCE [LARGE SCALE GENOMIC DNA]</scope>
    <source>
        <strain evidence="4 5">GM2012</strain>
    </source>
</reference>
<dbReference type="RefSeq" id="WP_126726941.1">
    <property type="nucleotide sequence ID" value="NZ_RYZH01000040.1"/>
</dbReference>
<feature type="chain" id="PRO_5019417353" evidence="2">
    <location>
        <begin position="24"/>
        <end position="516"/>
    </location>
</feature>
<keyword evidence="4" id="KW-0378">Hydrolase</keyword>
<dbReference type="SUPFAM" id="SSF56601">
    <property type="entry name" value="beta-lactamase/transpeptidase-like"/>
    <property type="match status" value="1"/>
</dbReference>
<dbReference type="PANTHER" id="PTHR46825">
    <property type="entry name" value="D-ALANYL-D-ALANINE-CARBOXYPEPTIDASE/ENDOPEPTIDASE AMPH"/>
    <property type="match status" value="1"/>
</dbReference>